<evidence type="ECO:0000313" key="5">
    <source>
        <dbReference type="EMBL" id="SHJ22404.1"/>
    </source>
</evidence>
<protein>
    <submittedName>
        <fullName evidence="5">Pyrimidine reductase, riboflavin biosynthesis</fullName>
    </submittedName>
</protein>
<dbReference type="Pfam" id="PF01872">
    <property type="entry name" value="RibD_C"/>
    <property type="match status" value="1"/>
</dbReference>
<dbReference type="AlphaFoldDB" id="A0A1M6HJQ0"/>
<keyword evidence="3" id="KW-0560">Oxidoreductase</keyword>
<dbReference type="STRING" id="758803.SAMN05421803_104202"/>
<keyword evidence="6" id="KW-1185">Reference proteome</keyword>
<proteinExistence type="predicted"/>
<name>A0A1M6HJQ0_9ACTN</name>
<evidence type="ECO:0000256" key="3">
    <source>
        <dbReference type="ARBA" id="ARBA00023002"/>
    </source>
</evidence>
<feature type="domain" description="Bacterial bifunctional deaminase-reductase C-terminal" evidence="4">
    <location>
        <begin position="34"/>
        <end position="216"/>
    </location>
</feature>
<reference evidence="5 6" key="1">
    <citation type="submission" date="2016-11" db="EMBL/GenBank/DDBJ databases">
        <authorList>
            <person name="Jaros S."/>
            <person name="Januszkiewicz K."/>
            <person name="Wedrychowicz H."/>
        </authorList>
    </citation>
    <scope>NUCLEOTIDE SEQUENCE [LARGE SCALE GENOMIC DNA]</scope>
    <source>
        <strain evidence="5 6">CGMCC 4.5723</strain>
    </source>
</reference>
<dbReference type="Gene3D" id="3.40.430.10">
    <property type="entry name" value="Dihydrofolate Reductase, subunit A"/>
    <property type="match status" value="1"/>
</dbReference>
<evidence type="ECO:0000256" key="1">
    <source>
        <dbReference type="ARBA" id="ARBA00005104"/>
    </source>
</evidence>
<evidence type="ECO:0000313" key="6">
    <source>
        <dbReference type="Proteomes" id="UP000184452"/>
    </source>
</evidence>
<sequence length="246" mass="25435">MRVLLNEVSPRTAAPGSEVSGEALAVLYAHPERWTRANMVATLDGAGAGEDGLTGSVNTPPDNEVYRLLRDLADVVLVGAGTARAEGYGRPGPRLRPGRTPCPDLAVVSRAARVPPGLAGPAPGRGGVWMVTRAAAGERALERARALLGADRVLVHGGAEVDLRAALADLAGRGLSRVLCEGGPSLLADVAAAGLLDELCLSTVPLLAGGDAPRIALGARSGLELRPRLVLERDGTLLHRFVRPTR</sequence>
<dbReference type="InterPro" id="IPR050765">
    <property type="entry name" value="Riboflavin_Biosynth_HTPR"/>
</dbReference>
<accession>A0A1M6HJQ0</accession>
<evidence type="ECO:0000259" key="4">
    <source>
        <dbReference type="Pfam" id="PF01872"/>
    </source>
</evidence>
<dbReference type="PANTHER" id="PTHR38011:SF7">
    <property type="entry name" value="2,5-DIAMINO-6-RIBOSYLAMINO-4(3H)-PYRIMIDINONE 5'-PHOSPHATE REDUCTASE"/>
    <property type="match status" value="1"/>
</dbReference>
<keyword evidence="2" id="KW-0521">NADP</keyword>
<dbReference type="RefSeq" id="WP_073378005.1">
    <property type="nucleotide sequence ID" value="NZ_FQZK01000004.1"/>
</dbReference>
<gene>
    <name evidence="5" type="ORF">SAMN05421803_104202</name>
</gene>
<dbReference type="InterPro" id="IPR002734">
    <property type="entry name" value="RibDG_C"/>
</dbReference>
<dbReference type="SUPFAM" id="SSF53597">
    <property type="entry name" value="Dihydrofolate reductase-like"/>
    <property type="match status" value="1"/>
</dbReference>
<evidence type="ECO:0000256" key="2">
    <source>
        <dbReference type="ARBA" id="ARBA00022857"/>
    </source>
</evidence>
<dbReference type="EMBL" id="FQZK01000004">
    <property type="protein sequence ID" value="SHJ22404.1"/>
    <property type="molecule type" value="Genomic_DNA"/>
</dbReference>
<comment type="pathway">
    <text evidence="1">Cofactor biosynthesis; riboflavin biosynthesis.</text>
</comment>
<organism evidence="5 6">
    <name type="scientific">Nocardiopsis flavescens</name>
    <dbReference type="NCBI Taxonomy" id="758803"/>
    <lineage>
        <taxon>Bacteria</taxon>
        <taxon>Bacillati</taxon>
        <taxon>Actinomycetota</taxon>
        <taxon>Actinomycetes</taxon>
        <taxon>Streptosporangiales</taxon>
        <taxon>Nocardiopsidaceae</taxon>
        <taxon>Nocardiopsis</taxon>
    </lineage>
</organism>
<dbReference type="GO" id="GO:0008703">
    <property type="term" value="F:5-amino-6-(5-phosphoribosylamino)uracil reductase activity"/>
    <property type="evidence" value="ECO:0007669"/>
    <property type="project" value="InterPro"/>
</dbReference>
<dbReference type="Proteomes" id="UP000184452">
    <property type="component" value="Unassembled WGS sequence"/>
</dbReference>
<dbReference type="PANTHER" id="PTHR38011">
    <property type="entry name" value="DIHYDROFOLATE REDUCTASE FAMILY PROTEIN (AFU_ORTHOLOGUE AFUA_8G06820)"/>
    <property type="match status" value="1"/>
</dbReference>
<dbReference type="GO" id="GO:0009231">
    <property type="term" value="P:riboflavin biosynthetic process"/>
    <property type="evidence" value="ECO:0007669"/>
    <property type="project" value="InterPro"/>
</dbReference>
<dbReference type="InterPro" id="IPR024072">
    <property type="entry name" value="DHFR-like_dom_sf"/>
</dbReference>